<dbReference type="Proteomes" id="UP000298127">
    <property type="component" value="Unassembled WGS sequence"/>
</dbReference>
<protein>
    <recommendedName>
        <fullName evidence="7">N-acylneuraminate cytidylyltransferase</fullName>
        <ecNumber evidence="7">2.7.7.43</ecNumber>
    </recommendedName>
</protein>
<keyword evidence="12" id="KW-1185">Reference proteome</keyword>
<comment type="caution">
    <text evidence="11">The sequence shown here is derived from an EMBL/GenBank/DDBJ whole genome shotgun (WGS) entry which is preliminary data.</text>
</comment>
<dbReference type="SFLD" id="SFLDG01136">
    <property type="entry name" value="C1.6:_Phosphoserine_Phosphatas"/>
    <property type="match status" value="1"/>
</dbReference>
<dbReference type="SUPFAM" id="SSF56784">
    <property type="entry name" value="HAD-like"/>
    <property type="match status" value="1"/>
</dbReference>
<keyword evidence="8" id="KW-0479">Metal-binding</keyword>
<evidence type="ECO:0000256" key="1">
    <source>
        <dbReference type="ARBA" id="ARBA00001862"/>
    </source>
</evidence>
<dbReference type="InterPro" id="IPR029044">
    <property type="entry name" value="Nucleotide-diphossugar_trans"/>
</dbReference>
<evidence type="ECO:0000256" key="10">
    <source>
        <dbReference type="ARBA" id="ARBA00022842"/>
    </source>
</evidence>
<dbReference type="GO" id="GO:0016788">
    <property type="term" value="F:hydrolase activity, acting on ester bonds"/>
    <property type="evidence" value="ECO:0007669"/>
    <property type="project" value="InterPro"/>
</dbReference>
<keyword evidence="9" id="KW-0378">Hydrolase</keyword>
<organism evidence="11 12">
    <name type="scientific">Orlajensenia leifsoniae</name>
    <dbReference type="NCBI Taxonomy" id="2561933"/>
    <lineage>
        <taxon>Bacteria</taxon>
        <taxon>Bacillati</taxon>
        <taxon>Actinomycetota</taxon>
        <taxon>Actinomycetes</taxon>
        <taxon>Micrococcales</taxon>
        <taxon>Microbacteriaceae</taxon>
        <taxon>Orlajensenia</taxon>
    </lineage>
</organism>
<accession>A0A4Y9R7Z3</accession>
<evidence type="ECO:0000313" key="12">
    <source>
        <dbReference type="Proteomes" id="UP000298127"/>
    </source>
</evidence>
<dbReference type="Gene3D" id="3.40.50.1000">
    <property type="entry name" value="HAD superfamily/HAD-like"/>
    <property type="match status" value="1"/>
</dbReference>
<dbReference type="Pfam" id="PF08282">
    <property type="entry name" value="Hydrolase_3"/>
    <property type="match status" value="1"/>
</dbReference>
<dbReference type="CDD" id="cd02513">
    <property type="entry name" value="CMP-NeuAc_Synthase"/>
    <property type="match status" value="1"/>
</dbReference>
<comment type="pathway">
    <text evidence="3">Amino-sugar metabolism; N-acetylneuraminate metabolism.</text>
</comment>
<evidence type="ECO:0000256" key="8">
    <source>
        <dbReference type="ARBA" id="ARBA00022723"/>
    </source>
</evidence>
<keyword evidence="11" id="KW-0548">Nucleotidyltransferase</keyword>
<comment type="similarity">
    <text evidence="4">Belongs to the KdsC family.</text>
</comment>
<dbReference type="InterPro" id="IPR036412">
    <property type="entry name" value="HAD-like_sf"/>
</dbReference>
<reference evidence="11 12" key="1">
    <citation type="journal article" date="2018" name="J. Microbiol.">
        <title>Leifsonia flava sp. nov., a novel actinobacterium isolated from the rhizosphere of Aquilegia viridiflora.</title>
        <authorList>
            <person name="Cai Y."/>
            <person name="Tao W.Z."/>
            <person name="Ma Y.J."/>
            <person name="Cheng J."/>
            <person name="Zhang M.Y."/>
            <person name="Zhang Y.X."/>
        </authorList>
    </citation>
    <scope>NUCLEOTIDE SEQUENCE [LARGE SCALE GENOMIC DNA]</scope>
    <source>
        <strain evidence="11 12">SYP-B2174</strain>
    </source>
</reference>
<dbReference type="GO" id="GO:0046872">
    <property type="term" value="F:metal ion binding"/>
    <property type="evidence" value="ECO:0007669"/>
    <property type="project" value="UniProtKB-KW"/>
</dbReference>
<dbReference type="Gene3D" id="3.90.550.10">
    <property type="entry name" value="Spore Coat Polysaccharide Biosynthesis Protein SpsA, Chain A"/>
    <property type="match status" value="1"/>
</dbReference>
<evidence type="ECO:0000256" key="4">
    <source>
        <dbReference type="ARBA" id="ARBA00005893"/>
    </source>
</evidence>
<evidence type="ECO:0000256" key="9">
    <source>
        <dbReference type="ARBA" id="ARBA00022801"/>
    </source>
</evidence>
<dbReference type="EC" id="2.7.7.43" evidence="7"/>
<keyword evidence="11" id="KW-0808">Transferase</keyword>
<name>A0A4Y9R7Z3_9MICO</name>
<dbReference type="Pfam" id="PF02348">
    <property type="entry name" value="CTP_transf_3"/>
    <property type="match status" value="1"/>
</dbReference>
<dbReference type="InterPro" id="IPR050793">
    <property type="entry name" value="CMP-NeuNAc_synthase"/>
</dbReference>
<gene>
    <name evidence="11" type="ORF">E4M00_02060</name>
</gene>
<dbReference type="AlphaFoldDB" id="A0A4Y9R7Z3"/>
<comment type="subunit">
    <text evidence="6">Homotetramer.</text>
</comment>
<comment type="similarity">
    <text evidence="5">Belongs to the CMP-NeuNAc synthase family.</text>
</comment>
<evidence type="ECO:0000313" key="11">
    <source>
        <dbReference type="EMBL" id="TFW00003.1"/>
    </source>
</evidence>
<dbReference type="SFLD" id="SFLDS00003">
    <property type="entry name" value="Haloacid_Dehalogenase"/>
    <property type="match status" value="1"/>
</dbReference>
<dbReference type="UniPathway" id="UPA00628"/>
<dbReference type="PANTHER" id="PTHR21485:SF3">
    <property type="entry name" value="N-ACYLNEURAMINATE CYTIDYLYLTRANSFERASE"/>
    <property type="match status" value="1"/>
</dbReference>
<evidence type="ECO:0000256" key="2">
    <source>
        <dbReference type="ARBA" id="ARBA00001946"/>
    </source>
</evidence>
<dbReference type="InterPro" id="IPR003329">
    <property type="entry name" value="Cytidylyl_trans"/>
</dbReference>
<dbReference type="GO" id="GO:0008781">
    <property type="term" value="F:N-acylneuraminate cytidylyltransferase activity"/>
    <property type="evidence" value="ECO:0007669"/>
    <property type="project" value="UniProtKB-EC"/>
</dbReference>
<dbReference type="InterPro" id="IPR010023">
    <property type="entry name" value="KdsC_fam"/>
</dbReference>
<evidence type="ECO:0000256" key="7">
    <source>
        <dbReference type="ARBA" id="ARBA00012491"/>
    </source>
</evidence>
<evidence type="ECO:0000256" key="5">
    <source>
        <dbReference type="ARBA" id="ARBA00010726"/>
    </source>
</evidence>
<dbReference type="SFLD" id="SFLDG01138">
    <property type="entry name" value="C1.6.2:_Deoxy-d-mannose-octulo"/>
    <property type="match status" value="1"/>
</dbReference>
<evidence type="ECO:0000256" key="6">
    <source>
        <dbReference type="ARBA" id="ARBA00011881"/>
    </source>
</evidence>
<comment type="cofactor">
    <cofactor evidence="2">
        <name>Mg(2+)</name>
        <dbReference type="ChEBI" id="CHEBI:18420"/>
    </cofactor>
</comment>
<dbReference type="RefSeq" id="WP_135118884.1">
    <property type="nucleotide sequence ID" value="NZ_SPQZ01000001.1"/>
</dbReference>
<comment type="catalytic activity">
    <reaction evidence="1">
        <text>an N-acylneuraminate + CTP = a CMP-N-acyl-beta-neuraminate + diphosphate</text>
        <dbReference type="Rhea" id="RHEA:11344"/>
        <dbReference type="ChEBI" id="CHEBI:33019"/>
        <dbReference type="ChEBI" id="CHEBI:37563"/>
        <dbReference type="ChEBI" id="CHEBI:60073"/>
        <dbReference type="ChEBI" id="CHEBI:68671"/>
        <dbReference type="EC" id="2.7.7.43"/>
    </reaction>
</comment>
<keyword evidence="10" id="KW-0460">Magnesium</keyword>
<dbReference type="PANTHER" id="PTHR21485">
    <property type="entry name" value="HAD SUPERFAMILY MEMBERS CMAS AND KDSC"/>
    <property type="match status" value="1"/>
</dbReference>
<dbReference type="InterPro" id="IPR023214">
    <property type="entry name" value="HAD_sf"/>
</dbReference>
<dbReference type="GO" id="GO:0006054">
    <property type="term" value="P:N-acetylneuraminate metabolic process"/>
    <property type="evidence" value="ECO:0007669"/>
    <property type="project" value="UniProtKB-UniPathway"/>
</dbReference>
<sequence length="419" mass="44185">MSQSERTRVGVATRAGTAEAATVTVPVDRVVAIIPARAGSKGLPGKNSTPVGGVPLIVRAVRSALAAPSIDRVVVTTDGDAIAALARDAGADVVQRPQELAGDTASSESALLHALASIEDETGALPEATVFIQATSPFIDAADLEVAVRTVLDRDADVVFSAVESHSFLWRARPDHDGTVEGVNHSAAVRPRRQDRDVEYRETGAFYVLRTEGFREAGHRFFGRVAVRLVPEVHAIEIDTAADLAISTALARVIDPSPHPLIDVDAVVTDFDGVHTDDTASVDTLGRESVRVSRRDGHGVKRLREAGIPMLILSAETNSVVAARAEKLRVDVEHGIDDKATVLVAWAERVGVPLDRIAYLGNDLADLACMRIVGWPVSVADADPAVIAAARVVLSRVGGAGAVRELSDAIIAARGTHEN</sequence>
<proteinExistence type="inferred from homology"/>
<evidence type="ECO:0000256" key="3">
    <source>
        <dbReference type="ARBA" id="ARBA00005141"/>
    </source>
</evidence>
<dbReference type="SUPFAM" id="SSF53448">
    <property type="entry name" value="Nucleotide-diphospho-sugar transferases"/>
    <property type="match status" value="1"/>
</dbReference>
<dbReference type="EMBL" id="SPQZ01000001">
    <property type="protein sequence ID" value="TFW00003.1"/>
    <property type="molecule type" value="Genomic_DNA"/>
</dbReference>